<evidence type="ECO:0000313" key="12">
    <source>
        <dbReference type="EMBL" id="VEN53149.1"/>
    </source>
</evidence>
<keyword evidence="8 9" id="KW-0648">Protein biosynthesis</keyword>
<keyword evidence="4 9" id="KW-0396">Initiation factor</keyword>
<dbReference type="PIRSF" id="PIRSF017222">
    <property type="entry name" value="eIF2A"/>
    <property type="match status" value="1"/>
</dbReference>
<dbReference type="GO" id="GO:0006417">
    <property type="term" value="P:regulation of translation"/>
    <property type="evidence" value="ECO:0007669"/>
    <property type="project" value="UniProtKB-KW"/>
</dbReference>
<evidence type="ECO:0000256" key="10">
    <source>
        <dbReference type="SAM" id="MobiDB-lite"/>
    </source>
</evidence>
<evidence type="ECO:0000256" key="1">
    <source>
        <dbReference type="ARBA" id="ARBA00003993"/>
    </source>
</evidence>
<evidence type="ECO:0000256" key="5">
    <source>
        <dbReference type="ARBA" id="ARBA00022574"/>
    </source>
</evidence>
<dbReference type="PANTHER" id="PTHR13227:SF0">
    <property type="entry name" value="EUKARYOTIC TRANSLATION INITIATION FACTOR 2A"/>
    <property type="match status" value="1"/>
</dbReference>
<keyword evidence="7 9" id="KW-0810">Translation regulation</keyword>
<evidence type="ECO:0000256" key="8">
    <source>
        <dbReference type="ARBA" id="ARBA00022917"/>
    </source>
</evidence>
<evidence type="ECO:0000256" key="6">
    <source>
        <dbReference type="ARBA" id="ARBA00022737"/>
    </source>
</evidence>
<dbReference type="GO" id="GO:0003729">
    <property type="term" value="F:mRNA binding"/>
    <property type="evidence" value="ECO:0007669"/>
    <property type="project" value="TreeGrafter"/>
</dbReference>
<dbReference type="InterPro" id="IPR011387">
    <property type="entry name" value="TIF2A"/>
</dbReference>
<comment type="function">
    <text evidence="1 9">Functions in the early steps of protein synthesis of a small number of specific mRNAs. Acts by directing the binding of methionyl-tRNAi to 40S ribosomal subunits. In contrast to the eIF-2 complex, it binds methionyl-tRNAi to 40S subunits in a codon-dependent manner, whereas the eIF-2 complex binds methionyl-tRNAi to 40S subunits in a GTP-dependent manner.</text>
</comment>
<evidence type="ECO:0000259" key="11">
    <source>
        <dbReference type="Pfam" id="PF08662"/>
    </source>
</evidence>
<evidence type="ECO:0000313" key="13">
    <source>
        <dbReference type="Proteomes" id="UP000410492"/>
    </source>
</evidence>
<evidence type="ECO:0000256" key="2">
    <source>
        <dbReference type="ARBA" id="ARBA00009573"/>
    </source>
</evidence>
<feature type="region of interest" description="Disordered" evidence="10">
    <location>
        <begin position="419"/>
        <end position="496"/>
    </location>
</feature>
<evidence type="ECO:0000256" key="4">
    <source>
        <dbReference type="ARBA" id="ARBA00022540"/>
    </source>
</evidence>
<proteinExistence type="inferred from homology"/>
<gene>
    <name evidence="12" type="ORF">CALMAC_LOCUS13051</name>
</gene>
<dbReference type="AlphaFoldDB" id="A0A653CZ45"/>
<keyword evidence="5" id="KW-0853">WD repeat</keyword>
<dbReference type="EMBL" id="CAACVG010009398">
    <property type="protein sequence ID" value="VEN53149.1"/>
    <property type="molecule type" value="Genomic_DNA"/>
</dbReference>
<comment type="similarity">
    <text evidence="2 9">Belongs to the WD repeat EIF2A family.</text>
</comment>
<evidence type="ECO:0000256" key="7">
    <source>
        <dbReference type="ARBA" id="ARBA00022845"/>
    </source>
</evidence>
<feature type="compositionally biased region" description="Basic residues" evidence="10">
    <location>
        <begin position="476"/>
        <end position="488"/>
    </location>
</feature>
<sequence length="601" mass="67561">MTSIPVAARSSSGVRLFRGPPSFGDDEGFSPVQSKTCKAVLFSPDGKYFAYVNNQSIKIVHTEDWKDVATIEETKAYHIAFSPKGTFLMSWEPFTVSNANPQGTPNLRVYKSENGELVKTFVHKKQANWEPQWSADEKLFVRIVNTDVVFHEDLNFDKVAARINSYKVASYKLSPNVGTYFVLCHTPGSPGQPSFGRIFKYPNFDAQQSVANKSFFQADKLEVYWNSKGNNALLLTTTEVDKTGGSYYGKQGLHFMGLNGQTAMITLDKEGPIYSVEWSPKNQEFCVVYGFMPARATIFNLKCESIFEIGAGARNSIYYNPHGNILLLGGFGNLRGGIEIWDAINKKKISTCEAPDSTLLEWAADGEHFLTATTAPRLRIGNGYKIWHYSGALLFEKPSPQQEELYDVTWKKYPKNTFPEPTISDKKVEGIAPSQPQASTQAYRPPSARNRPLVKFSLDDDDEPRKGKESAPSKPSKNKKKREAKKAKKQEEGIEEEPKFVSSITVNVTGDPEVDKKLKNIKKKLDAIEKLKIQQAQGKPLEINQLEKIKGEAELLEELQKLTIFRFFCHQGITTMPANHLIVLDCPIFCDTLIPKHKCFY</sequence>
<dbReference type="GO" id="GO:0022627">
    <property type="term" value="C:cytosolic small ribosomal subunit"/>
    <property type="evidence" value="ECO:0007669"/>
    <property type="project" value="TreeGrafter"/>
</dbReference>
<name>A0A653CZ45_CALMS</name>
<feature type="domain" description="Translation initiation factor beta propellor-like" evidence="11">
    <location>
        <begin position="213"/>
        <end position="408"/>
    </location>
</feature>
<organism evidence="12 13">
    <name type="scientific">Callosobruchus maculatus</name>
    <name type="common">Southern cowpea weevil</name>
    <name type="synonym">Pulse bruchid</name>
    <dbReference type="NCBI Taxonomy" id="64391"/>
    <lineage>
        <taxon>Eukaryota</taxon>
        <taxon>Metazoa</taxon>
        <taxon>Ecdysozoa</taxon>
        <taxon>Arthropoda</taxon>
        <taxon>Hexapoda</taxon>
        <taxon>Insecta</taxon>
        <taxon>Pterygota</taxon>
        <taxon>Neoptera</taxon>
        <taxon>Endopterygota</taxon>
        <taxon>Coleoptera</taxon>
        <taxon>Polyphaga</taxon>
        <taxon>Cucujiformia</taxon>
        <taxon>Chrysomeloidea</taxon>
        <taxon>Chrysomelidae</taxon>
        <taxon>Bruchinae</taxon>
        <taxon>Bruchini</taxon>
        <taxon>Callosobruchus</taxon>
    </lineage>
</organism>
<keyword evidence="13" id="KW-1185">Reference proteome</keyword>
<dbReference type="PANTHER" id="PTHR13227">
    <property type="entry name" value="EUKARYOTIC TRANSLATION INITIATION FACTOR 2A"/>
    <property type="match status" value="1"/>
</dbReference>
<dbReference type="Gene3D" id="2.130.10.10">
    <property type="entry name" value="YVTN repeat-like/Quinoprotein amine dehydrogenase"/>
    <property type="match status" value="2"/>
</dbReference>
<dbReference type="GO" id="GO:0003743">
    <property type="term" value="F:translation initiation factor activity"/>
    <property type="evidence" value="ECO:0007669"/>
    <property type="project" value="UniProtKB-UniRule"/>
</dbReference>
<evidence type="ECO:0000256" key="9">
    <source>
        <dbReference type="PIRNR" id="PIRNR017222"/>
    </source>
</evidence>
<keyword evidence="6" id="KW-0677">Repeat</keyword>
<dbReference type="GO" id="GO:0000049">
    <property type="term" value="F:tRNA binding"/>
    <property type="evidence" value="ECO:0007669"/>
    <property type="project" value="UniProtKB-UniRule"/>
</dbReference>
<dbReference type="InterPro" id="IPR013979">
    <property type="entry name" value="TIF_beta_prop-like"/>
</dbReference>
<protein>
    <recommendedName>
        <fullName evidence="3 9">Eukaryotic translation initiation factor 2A</fullName>
        <shortName evidence="9">eIF-2A</shortName>
    </recommendedName>
</protein>
<dbReference type="InterPro" id="IPR015943">
    <property type="entry name" value="WD40/YVTN_repeat-like_dom_sf"/>
</dbReference>
<dbReference type="Pfam" id="PF08662">
    <property type="entry name" value="eIF2A"/>
    <property type="match status" value="1"/>
</dbReference>
<accession>A0A653CZ45</accession>
<dbReference type="OrthoDB" id="2194683at2759"/>
<evidence type="ECO:0000256" key="3">
    <source>
        <dbReference type="ARBA" id="ARBA00013819"/>
    </source>
</evidence>
<dbReference type="GO" id="GO:0043022">
    <property type="term" value="F:ribosome binding"/>
    <property type="evidence" value="ECO:0007669"/>
    <property type="project" value="UniProtKB-UniRule"/>
</dbReference>
<dbReference type="SUPFAM" id="SSF82171">
    <property type="entry name" value="DPP6 N-terminal domain-like"/>
    <property type="match status" value="1"/>
</dbReference>
<reference evidence="12 13" key="1">
    <citation type="submission" date="2019-01" db="EMBL/GenBank/DDBJ databases">
        <authorList>
            <person name="Sayadi A."/>
        </authorList>
    </citation>
    <scope>NUCLEOTIDE SEQUENCE [LARGE SCALE GENOMIC DNA]</scope>
</reference>
<dbReference type="Proteomes" id="UP000410492">
    <property type="component" value="Unassembled WGS sequence"/>
</dbReference>